<dbReference type="SMART" id="SM01225">
    <property type="entry name" value="G8"/>
    <property type="match status" value="1"/>
</dbReference>
<dbReference type="InterPro" id="IPR019316">
    <property type="entry name" value="G8_domain"/>
</dbReference>
<keyword evidence="1" id="KW-0732">Signal</keyword>
<dbReference type="Pfam" id="PF24606">
    <property type="entry name" value="CEMIP_beta-hel"/>
    <property type="match status" value="1"/>
</dbReference>
<evidence type="ECO:0000256" key="2">
    <source>
        <dbReference type="ARBA" id="ARBA00023180"/>
    </source>
</evidence>
<protein>
    <submittedName>
        <fullName evidence="5">T9SS type A sorting domain-containing protein</fullName>
    </submittedName>
</protein>
<dbReference type="OrthoDB" id="5477965at2"/>
<dbReference type="RefSeq" id="WP_138535584.1">
    <property type="nucleotide sequence ID" value="NZ_VANR01000003.1"/>
</dbReference>
<dbReference type="InterPro" id="IPR026444">
    <property type="entry name" value="Secre_tail"/>
</dbReference>
<feature type="domain" description="G8" evidence="4">
    <location>
        <begin position="55"/>
        <end position="178"/>
    </location>
</feature>
<dbReference type="InterPro" id="IPR055401">
    <property type="entry name" value="CEMIP_beta-hel_dom"/>
</dbReference>
<reference evidence="5 6" key="1">
    <citation type="submission" date="2019-05" db="EMBL/GenBank/DDBJ databases">
        <title>Polaribacter aestuariivivens sp. nov., isolated from a tidal flat.</title>
        <authorList>
            <person name="Yoon J.-H."/>
        </authorList>
    </citation>
    <scope>NUCLEOTIDE SEQUENCE [LARGE SCALE GENOMIC DNA]</scope>
    <source>
        <strain evidence="5 6">DBTF-3</strain>
    </source>
</reference>
<dbReference type="EMBL" id="VANR01000003">
    <property type="protein sequence ID" value="TMM30634.1"/>
    <property type="molecule type" value="Genomic_DNA"/>
</dbReference>
<dbReference type="InterPro" id="IPR052387">
    <property type="entry name" value="Fibrocystin"/>
</dbReference>
<evidence type="ECO:0000259" key="4">
    <source>
        <dbReference type="PROSITE" id="PS51484"/>
    </source>
</evidence>
<keyword evidence="2" id="KW-0325">Glycoprotein</keyword>
<evidence type="ECO:0000256" key="3">
    <source>
        <dbReference type="SAM" id="MobiDB-lite"/>
    </source>
</evidence>
<keyword evidence="6" id="KW-1185">Reference proteome</keyword>
<dbReference type="PANTHER" id="PTHR46769">
    <property type="entry name" value="POLYCYSTIC KIDNEY AND HEPATIC DISEASE 1 (AUTOSOMAL RECESSIVE)-LIKE 1"/>
    <property type="match status" value="1"/>
</dbReference>
<accession>A0A5S3N7W0</accession>
<gene>
    <name evidence="5" type="ORF">FDT66_07675</name>
</gene>
<feature type="region of interest" description="Disordered" evidence="3">
    <location>
        <begin position="1051"/>
        <end position="1073"/>
    </location>
</feature>
<organism evidence="5 6">
    <name type="scientific">Polaribacter aestuariivivens</name>
    <dbReference type="NCBI Taxonomy" id="2304626"/>
    <lineage>
        <taxon>Bacteria</taxon>
        <taxon>Pseudomonadati</taxon>
        <taxon>Bacteroidota</taxon>
        <taxon>Flavobacteriia</taxon>
        <taxon>Flavobacteriales</taxon>
        <taxon>Flavobacteriaceae</taxon>
    </lineage>
</organism>
<dbReference type="Proteomes" id="UP000307140">
    <property type="component" value="Unassembled WGS sequence"/>
</dbReference>
<evidence type="ECO:0000313" key="6">
    <source>
        <dbReference type="Proteomes" id="UP000307140"/>
    </source>
</evidence>
<name>A0A5S3N7W0_9FLAO</name>
<dbReference type="PROSITE" id="PS51484">
    <property type="entry name" value="G8"/>
    <property type="match status" value="1"/>
</dbReference>
<evidence type="ECO:0000256" key="1">
    <source>
        <dbReference type="ARBA" id="ARBA00022729"/>
    </source>
</evidence>
<evidence type="ECO:0000313" key="5">
    <source>
        <dbReference type="EMBL" id="TMM30634.1"/>
    </source>
</evidence>
<sequence length="1490" mass="165238">MKNIQYLLILFLTASIITSFTKIEKKEPLVSFKYTCTAEKASVQAIATGDWNNTATWSNNQIPTSNDDVVIPAGIRVSLSGTMAVRTIRVDGNLGPLNLNTDLNLTTKGIMVHDGGLFQIGSETNPYTANGTITLTGSDPAEVLMGNTLMGSKLIGVMSNARLELHGVQRKTWTQLNATAEKGATSITLKEQINWKIGDQIVIASTDFDPHQAEKRTITAINNTTISFDTPLEFMHFGVEQTYTNGTKTFVLDERAEVGLLTHNLKIQGDVSSESNGFGGHIMSMPNSISRASNIELFRMGQKSQIGKYPWHWHLLGDADGQYIKNAGIHTSYNRLITVHATNNTIVEGNVGYDFLGHGYFLEDGNETGNLFKNNLGVLCKRPKEGEETRPHDLGIGADRGASPEAFPATFWITNPNNDFIGNVSAGSDGSGFWHLILDEVLDDSNSNYVPGNQPMGIFDDNKAHSNLFSWGIDGGIDKTTEEIVNGHYRPKNADGSQFIPVINRFDGYKSVDRNVWIRANTMNFYDCDFGDNGRADFFSYNQTLFNSLIVGKSANIGNPKSASEIQAGRSLPFPSLPLTAFTNAFRGHSIYDGPSGIVDTHFAGFDSNGAKSYCFQINGASRKSTNHFARGITYDVSVAEDSKFDFDHISYFSYMFLSGLIDEDGSVTGVAGTNIRPILIENPNNRNLYEKGANTQQTNAIEKPEFGAWLTQNKTYNYFKDIDFTNKDDGAFTPRYFIAEYPDKTSHAVFNVQTQQQYFDAPVITNDLDYTYYLQYHKLPKYMVSSLDGCKTNSENVIVAYPNMPGISYAGNATRVTSFAALKSSSNQSYFIKDNTIYFKLISTDIQNDFFRRQFGEDYKYETDAFICNSGNCFDSSSWGNIVGDVTLIDYSVRSMDLGSVETNDDSRDSATSTDGLTIPTFNYANTRVNFTVENNGNGIDGYTDYEINLSSRQVWEYFNTLNLNFSGADVEVIVQSENGQNFSVGSYNSSDSSNIRIGQDTQFDKFTNVKKLILRFYESKIGDINTASSSNITINFIKLGSDVPDNYSVSSTKVEQDSDGDGILDSAETNSCRNPNSASDFALEFNGDSTIFDGFSTSFINNPEIANGVFKGTSTSNDPKIINEGFVSFSGSDINTLTFRYKANTPNTRVQLFWQTTENSSYAASRSVQANYTGNGDWQELSLDVSSNTEWQNKIINSLRIDPTNNDNVSFEIDWIRANNAIDPTQQCIPEIDTDGDGLFDKEEEDLCRDINSSSDFAIEFNGDDIFDNYTAQQIDNLVEENGVLKGTTSGTDSKLIKLDFLEMAGAPITDIIVRMKANIDITKFQIFWEVEGGSINAARSVVKNYTGNGAWQELSLDLSTNNEWIGKKIKGLRIDPTNNNNVSFEIDWIRAQNAKNPETSCATASVDENILEDNVSIYPNPSKIGNPIKVIGIGNFDKIYVYDLNGKQISIRRYNDSFRFVNSQKGIYLIKIILRNGNFLTKKLIIN</sequence>
<comment type="caution">
    <text evidence="5">The sequence shown here is derived from an EMBL/GenBank/DDBJ whole genome shotgun (WGS) entry which is preliminary data.</text>
</comment>
<dbReference type="NCBIfam" id="TIGR04183">
    <property type="entry name" value="Por_Secre_tail"/>
    <property type="match status" value="1"/>
</dbReference>
<proteinExistence type="predicted"/>
<dbReference type="Pfam" id="PF10162">
    <property type="entry name" value="G8"/>
    <property type="match status" value="1"/>
</dbReference>
<dbReference type="PANTHER" id="PTHR46769:SF2">
    <property type="entry name" value="FIBROCYSTIN-L ISOFORM 2 PRECURSOR-RELATED"/>
    <property type="match status" value="1"/>
</dbReference>